<keyword evidence="5" id="KW-0472">Membrane</keyword>
<keyword evidence="8" id="KW-1185">Reference proteome</keyword>
<keyword evidence="1" id="KW-0479">Metal-binding</keyword>
<dbReference type="PANTHER" id="PTHR45969:SF9">
    <property type="entry name" value="RING-TYPE DOMAIN-CONTAINING PROTEIN"/>
    <property type="match status" value="1"/>
</dbReference>
<dbReference type="SMART" id="SM00184">
    <property type="entry name" value="RING"/>
    <property type="match status" value="1"/>
</dbReference>
<keyword evidence="5" id="KW-1133">Transmembrane helix</keyword>
<dbReference type="PANTHER" id="PTHR45969">
    <property type="entry name" value="RING ZINC FINGER PROTEIN-RELATED"/>
    <property type="match status" value="1"/>
</dbReference>
<dbReference type="SUPFAM" id="SSF57850">
    <property type="entry name" value="RING/U-box"/>
    <property type="match status" value="1"/>
</dbReference>
<dbReference type="InterPro" id="IPR001841">
    <property type="entry name" value="Znf_RING"/>
</dbReference>
<dbReference type="InterPro" id="IPR013083">
    <property type="entry name" value="Znf_RING/FYVE/PHD"/>
</dbReference>
<evidence type="ECO:0000256" key="1">
    <source>
        <dbReference type="ARBA" id="ARBA00022723"/>
    </source>
</evidence>
<dbReference type="Pfam" id="PF13639">
    <property type="entry name" value="zf-RING_2"/>
    <property type="match status" value="1"/>
</dbReference>
<keyword evidence="3" id="KW-0862">Zinc</keyword>
<evidence type="ECO:0000313" key="7">
    <source>
        <dbReference type="EMBL" id="KAL3614977.1"/>
    </source>
</evidence>
<proteinExistence type="predicted"/>
<keyword evidence="2 4" id="KW-0863">Zinc-finger</keyword>
<keyword evidence="5" id="KW-0812">Transmembrane</keyword>
<reference evidence="8" key="1">
    <citation type="journal article" date="2024" name="IScience">
        <title>Strigolactones Initiate the Formation of Haustorium-like Structures in Castilleja.</title>
        <authorList>
            <person name="Buerger M."/>
            <person name="Peterson D."/>
            <person name="Chory J."/>
        </authorList>
    </citation>
    <scope>NUCLEOTIDE SEQUENCE [LARGE SCALE GENOMIC DNA]</scope>
</reference>
<evidence type="ECO:0000313" key="8">
    <source>
        <dbReference type="Proteomes" id="UP001632038"/>
    </source>
</evidence>
<evidence type="ECO:0000256" key="3">
    <source>
        <dbReference type="ARBA" id="ARBA00022833"/>
    </source>
</evidence>
<feature type="domain" description="RING-type" evidence="6">
    <location>
        <begin position="84"/>
        <end position="127"/>
    </location>
</feature>
<dbReference type="Gene3D" id="3.30.40.10">
    <property type="entry name" value="Zinc/RING finger domain, C3HC4 (zinc finger)"/>
    <property type="match status" value="1"/>
</dbReference>
<accession>A0ABD3BCH7</accession>
<dbReference type="EMBL" id="JAVIJP010000100">
    <property type="protein sequence ID" value="KAL3614977.1"/>
    <property type="molecule type" value="Genomic_DNA"/>
</dbReference>
<gene>
    <name evidence="7" type="ORF">CASFOL_040638</name>
</gene>
<name>A0ABD3BCH7_9LAMI</name>
<evidence type="ECO:0000256" key="2">
    <source>
        <dbReference type="ARBA" id="ARBA00022771"/>
    </source>
</evidence>
<sequence length="156" mass="18007">MISLYPETHLSILAFIFYAFIWIPFLHITQTALRFLTFLLDPHHQPESTHSEENPVWELDLRVTQIQDSNGQNGGEKMDGEDMCSICLIKFLKEDFVNELPKCGHVFHVGCLEKWLDRCRFTCPLCRRCVLRVRSSPCKMSASPFCIDLQAAINDS</sequence>
<dbReference type="PROSITE" id="PS50089">
    <property type="entry name" value="ZF_RING_2"/>
    <property type="match status" value="1"/>
</dbReference>
<dbReference type="AlphaFoldDB" id="A0ABD3BCH7"/>
<dbReference type="GO" id="GO:0008270">
    <property type="term" value="F:zinc ion binding"/>
    <property type="evidence" value="ECO:0007669"/>
    <property type="project" value="UniProtKB-KW"/>
</dbReference>
<feature type="transmembrane region" description="Helical" evidence="5">
    <location>
        <begin position="12"/>
        <end position="29"/>
    </location>
</feature>
<evidence type="ECO:0000256" key="5">
    <source>
        <dbReference type="SAM" id="Phobius"/>
    </source>
</evidence>
<evidence type="ECO:0000259" key="6">
    <source>
        <dbReference type="PROSITE" id="PS50089"/>
    </source>
</evidence>
<dbReference type="Proteomes" id="UP001632038">
    <property type="component" value="Unassembled WGS sequence"/>
</dbReference>
<protein>
    <recommendedName>
        <fullName evidence="6">RING-type domain-containing protein</fullName>
    </recommendedName>
</protein>
<organism evidence="7 8">
    <name type="scientific">Castilleja foliolosa</name>
    <dbReference type="NCBI Taxonomy" id="1961234"/>
    <lineage>
        <taxon>Eukaryota</taxon>
        <taxon>Viridiplantae</taxon>
        <taxon>Streptophyta</taxon>
        <taxon>Embryophyta</taxon>
        <taxon>Tracheophyta</taxon>
        <taxon>Spermatophyta</taxon>
        <taxon>Magnoliopsida</taxon>
        <taxon>eudicotyledons</taxon>
        <taxon>Gunneridae</taxon>
        <taxon>Pentapetalae</taxon>
        <taxon>asterids</taxon>
        <taxon>lamiids</taxon>
        <taxon>Lamiales</taxon>
        <taxon>Orobanchaceae</taxon>
        <taxon>Pedicularideae</taxon>
        <taxon>Castillejinae</taxon>
        <taxon>Castilleja</taxon>
    </lineage>
</organism>
<comment type="caution">
    <text evidence="7">The sequence shown here is derived from an EMBL/GenBank/DDBJ whole genome shotgun (WGS) entry which is preliminary data.</text>
</comment>
<evidence type="ECO:0000256" key="4">
    <source>
        <dbReference type="PROSITE-ProRule" id="PRU00175"/>
    </source>
</evidence>